<keyword evidence="4" id="KW-1185">Reference proteome</keyword>
<dbReference type="InterPro" id="IPR006600">
    <property type="entry name" value="HTH_CenpB_DNA-bd_dom"/>
</dbReference>
<name>A0A6A5SV94_9PLEO</name>
<accession>A0A6A5SV94</accession>
<organism evidence="3 4">
    <name type="scientific">Clathrospora elynae</name>
    <dbReference type="NCBI Taxonomy" id="706981"/>
    <lineage>
        <taxon>Eukaryota</taxon>
        <taxon>Fungi</taxon>
        <taxon>Dikarya</taxon>
        <taxon>Ascomycota</taxon>
        <taxon>Pezizomycotina</taxon>
        <taxon>Dothideomycetes</taxon>
        <taxon>Pleosporomycetidae</taxon>
        <taxon>Pleosporales</taxon>
        <taxon>Diademaceae</taxon>
        <taxon>Clathrospora</taxon>
    </lineage>
</organism>
<gene>
    <name evidence="3" type="ORF">EJ02DRAFT_320411</name>
</gene>
<dbReference type="EMBL" id="ML976016">
    <property type="protein sequence ID" value="KAF1944585.1"/>
    <property type="molecule type" value="Genomic_DNA"/>
</dbReference>
<dbReference type="PROSITE" id="PS51253">
    <property type="entry name" value="HTH_CENPB"/>
    <property type="match status" value="1"/>
</dbReference>
<reference evidence="3" key="1">
    <citation type="journal article" date="2020" name="Stud. Mycol.">
        <title>101 Dothideomycetes genomes: a test case for predicting lifestyles and emergence of pathogens.</title>
        <authorList>
            <person name="Haridas S."/>
            <person name="Albert R."/>
            <person name="Binder M."/>
            <person name="Bloem J."/>
            <person name="Labutti K."/>
            <person name="Salamov A."/>
            <person name="Andreopoulos B."/>
            <person name="Baker S."/>
            <person name="Barry K."/>
            <person name="Bills G."/>
            <person name="Bluhm B."/>
            <person name="Cannon C."/>
            <person name="Castanera R."/>
            <person name="Culley D."/>
            <person name="Daum C."/>
            <person name="Ezra D."/>
            <person name="Gonzalez J."/>
            <person name="Henrissat B."/>
            <person name="Kuo A."/>
            <person name="Liang C."/>
            <person name="Lipzen A."/>
            <person name="Lutzoni F."/>
            <person name="Magnuson J."/>
            <person name="Mondo S."/>
            <person name="Nolan M."/>
            <person name="Ohm R."/>
            <person name="Pangilinan J."/>
            <person name="Park H.-J."/>
            <person name="Ramirez L."/>
            <person name="Alfaro M."/>
            <person name="Sun H."/>
            <person name="Tritt A."/>
            <person name="Yoshinaga Y."/>
            <person name="Zwiers L.-H."/>
            <person name="Turgeon B."/>
            <person name="Goodwin S."/>
            <person name="Spatafora J."/>
            <person name="Crous P."/>
            <person name="Grigoriev I."/>
        </authorList>
    </citation>
    <scope>NUCLEOTIDE SEQUENCE</scope>
    <source>
        <strain evidence="3">CBS 161.51</strain>
    </source>
</reference>
<protein>
    <recommendedName>
        <fullName evidence="2">HTH CENPB-type domain-containing protein</fullName>
    </recommendedName>
</protein>
<dbReference type="AlphaFoldDB" id="A0A6A5SV94"/>
<evidence type="ECO:0000259" key="2">
    <source>
        <dbReference type="PROSITE" id="PS51253"/>
    </source>
</evidence>
<dbReference type="OrthoDB" id="3942738at2759"/>
<evidence type="ECO:0000256" key="1">
    <source>
        <dbReference type="ARBA" id="ARBA00023125"/>
    </source>
</evidence>
<keyword evidence="1" id="KW-0238">DNA-binding</keyword>
<dbReference type="GO" id="GO:0003677">
    <property type="term" value="F:DNA binding"/>
    <property type="evidence" value="ECO:0007669"/>
    <property type="project" value="UniProtKB-KW"/>
</dbReference>
<proteinExistence type="predicted"/>
<evidence type="ECO:0000313" key="4">
    <source>
        <dbReference type="Proteomes" id="UP000800038"/>
    </source>
</evidence>
<feature type="domain" description="HTH CENPB-type" evidence="2">
    <location>
        <begin position="49"/>
        <end position="114"/>
    </location>
</feature>
<dbReference type="Pfam" id="PF03221">
    <property type="entry name" value="HTH_Tnp_Tc5"/>
    <property type="match status" value="1"/>
</dbReference>
<sequence length="143" mass="16425">MDPIDKAIAAIEAPSPKEQLSYRKAAKKLASPYCIYLFYPLFSFPLSDTQIANRQLLNPQQESELVSYIEDLTSDGLPPTKAMVQNFASEIAQKRVGEGWVTRFVYRNKDHLISKWVTGLDCTCSKADSWLKYKLYFDLIHRK</sequence>
<feature type="non-terminal residue" evidence="3">
    <location>
        <position position="143"/>
    </location>
</feature>
<dbReference type="SMART" id="SM00674">
    <property type="entry name" value="CENPB"/>
    <property type="match status" value="1"/>
</dbReference>
<dbReference type="Proteomes" id="UP000800038">
    <property type="component" value="Unassembled WGS sequence"/>
</dbReference>
<evidence type="ECO:0000313" key="3">
    <source>
        <dbReference type="EMBL" id="KAF1944585.1"/>
    </source>
</evidence>